<feature type="transmembrane region" description="Helical" evidence="1">
    <location>
        <begin position="34"/>
        <end position="53"/>
    </location>
</feature>
<evidence type="ECO:0000256" key="1">
    <source>
        <dbReference type="SAM" id="Phobius"/>
    </source>
</evidence>
<keyword evidence="1" id="KW-1133">Transmembrane helix</keyword>
<reference evidence="2 3" key="1">
    <citation type="submission" date="2014-11" db="EMBL/GenBank/DDBJ databases">
        <title>Pan-genome of Gallibacterium spp.</title>
        <authorList>
            <person name="Kudirkiene E."/>
            <person name="Bojesen A.M."/>
        </authorList>
    </citation>
    <scope>NUCLEOTIDE SEQUENCE [LARGE SCALE GENOMIC DNA]</scope>
    <source>
        <strain evidence="2 3">F 279</strain>
    </source>
</reference>
<dbReference type="OrthoDB" id="6626733at2"/>
<gene>
    <name evidence="2" type="ORF">QV03_03865</name>
</gene>
<keyword evidence="1" id="KW-0812">Transmembrane</keyword>
<evidence type="ECO:0000313" key="3">
    <source>
        <dbReference type="Proteomes" id="UP000092643"/>
    </source>
</evidence>
<protein>
    <submittedName>
        <fullName evidence="2">Lysis protein</fullName>
    </submittedName>
</protein>
<organism evidence="2 3">
    <name type="scientific">Gallibacterium anatis</name>
    <dbReference type="NCBI Taxonomy" id="750"/>
    <lineage>
        <taxon>Bacteria</taxon>
        <taxon>Pseudomonadati</taxon>
        <taxon>Pseudomonadota</taxon>
        <taxon>Gammaproteobacteria</taxon>
        <taxon>Pasteurellales</taxon>
        <taxon>Pasteurellaceae</taxon>
        <taxon>Gallibacterium</taxon>
    </lineage>
</organism>
<accession>A0A1A7P5R8</accession>
<keyword evidence="1" id="KW-0472">Membrane</keyword>
<comment type="caution">
    <text evidence="2">The sequence shown here is derived from an EMBL/GenBank/DDBJ whole genome shotgun (WGS) entry which is preliminary data.</text>
</comment>
<sequence>MHDTTTKVSYTGAGFTFFMGRIADMFSNINWADAASIVGIVMGIATFAINWYYKKKDFELKKQELEGRANAKKNH</sequence>
<dbReference type="InterPro" id="IPR032118">
    <property type="entry name" value="Phage_holin_HP1"/>
</dbReference>
<evidence type="ECO:0000313" key="2">
    <source>
        <dbReference type="EMBL" id="OBW99320.1"/>
    </source>
</evidence>
<dbReference type="Proteomes" id="UP000092643">
    <property type="component" value="Unassembled WGS sequence"/>
</dbReference>
<dbReference type="EMBL" id="JTJO01000023">
    <property type="protein sequence ID" value="OBW99320.1"/>
    <property type="molecule type" value="Genomic_DNA"/>
</dbReference>
<proteinExistence type="predicted"/>
<name>A0A1A7P5R8_9PAST</name>
<dbReference type="AlphaFoldDB" id="A0A1A7P5R8"/>
<dbReference type="Pfam" id="PF16080">
    <property type="entry name" value="Phage_holin_2_3"/>
    <property type="match status" value="1"/>
</dbReference>
<dbReference type="PATRIC" id="fig|750.21.peg.314"/>
<dbReference type="RefSeq" id="WP_065232073.1">
    <property type="nucleotide sequence ID" value="NZ_JTJN01000003.1"/>
</dbReference>